<dbReference type="EMBL" id="CP021015">
    <property type="protein sequence ID" value="ATS85728.1"/>
    <property type="molecule type" value="Genomic_DNA"/>
</dbReference>
<reference evidence="2 3" key="1">
    <citation type="journal article" date="2017" name="BMC Genomics">
        <title>Xanthomonas adaptation to common bean is associated with horizontal transfers of genes encoding TAL effectors.</title>
        <authorList>
            <person name="Ruh M."/>
            <person name="Briand M."/>
            <person name="Bonneau S."/>
            <person name="Jacques M.A."/>
            <person name="Chen N.W.G."/>
        </authorList>
    </citation>
    <scope>NUCLEOTIDE SEQUENCE [LARGE SCALE GENOMIC DNA]</scope>
    <source>
        <strain evidence="2 3">CFBP6991</strain>
    </source>
</reference>
<feature type="compositionally biased region" description="Low complexity" evidence="1">
    <location>
        <begin position="67"/>
        <end position="81"/>
    </location>
</feature>
<organism evidence="2 3">
    <name type="scientific">Xanthomonas citri pv. phaseoli var. fuscans</name>
    <dbReference type="NCBI Taxonomy" id="473423"/>
    <lineage>
        <taxon>Bacteria</taxon>
        <taxon>Pseudomonadati</taxon>
        <taxon>Pseudomonadota</taxon>
        <taxon>Gammaproteobacteria</taxon>
        <taxon>Lysobacterales</taxon>
        <taxon>Lysobacteraceae</taxon>
        <taxon>Xanthomonas</taxon>
    </lineage>
</organism>
<feature type="region of interest" description="Disordered" evidence="1">
    <location>
        <begin position="67"/>
        <end position="92"/>
    </location>
</feature>
<evidence type="ECO:0000313" key="2">
    <source>
        <dbReference type="EMBL" id="ATS85728.1"/>
    </source>
</evidence>
<dbReference type="Proteomes" id="UP000230560">
    <property type="component" value="Chromosome"/>
</dbReference>
<sequence length="92" mass="9837">MRRRRGLFGNRESGIGNRESGIGNWELGIGNWELGIGNRDSSGKHSAQLRALPVPRHGAAEMSGWLSPAAAPRSPRAAHPACQAGRTAGRNR</sequence>
<proteinExistence type="predicted"/>
<dbReference type="AlphaFoldDB" id="A0AB33FBI1"/>
<gene>
    <name evidence="2" type="ORF">XcfCFBP6991P_18810</name>
</gene>
<evidence type="ECO:0000256" key="1">
    <source>
        <dbReference type="SAM" id="MobiDB-lite"/>
    </source>
</evidence>
<evidence type="ECO:0000313" key="3">
    <source>
        <dbReference type="Proteomes" id="UP000230560"/>
    </source>
</evidence>
<accession>A0AB33FBI1</accession>
<protein>
    <submittedName>
        <fullName evidence="2">Uncharacterized protein</fullName>
    </submittedName>
</protein>
<name>A0AB33FBI1_XANCI</name>